<dbReference type="Proteomes" id="UP000601361">
    <property type="component" value="Unassembled WGS sequence"/>
</dbReference>
<dbReference type="EMBL" id="BMGS01000002">
    <property type="protein sequence ID" value="GGG33563.1"/>
    <property type="molecule type" value="Genomic_DNA"/>
</dbReference>
<name>A0ABQ1WMK3_9BACT</name>
<protein>
    <submittedName>
        <fullName evidence="1">Uncharacterized protein</fullName>
    </submittedName>
</protein>
<evidence type="ECO:0000313" key="1">
    <source>
        <dbReference type="EMBL" id="GGG33563.1"/>
    </source>
</evidence>
<proteinExistence type="predicted"/>
<organism evidence="1 2">
    <name type="scientific">Hymenobacter glacieicola</name>
    <dbReference type="NCBI Taxonomy" id="1562124"/>
    <lineage>
        <taxon>Bacteria</taxon>
        <taxon>Pseudomonadati</taxon>
        <taxon>Bacteroidota</taxon>
        <taxon>Cytophagia</taxon>
        <taxon>Cytophagales</taxon>
        <taxon>Hymenobacteraceae</taxon>
        <taxon>Hymenobacter</taxon>
    </lineage>
</organism>
<dbReference type="RefSeq" id="WP_229728580.1">
    <property type="nucleotide sequence ID" value="NZ_BMGS01000002.1"/>
</dbReference>
<gene>
    <name evidence="1" type="ORF">GCM10011378_07540</name>
</gene>
<keyword evidence="2" id="KW-1185">Reference proteome</keyword>
<accession>A0ABQ1WMK3</accession>
<comment type="caution">
    <text evidence="1">The sequence shown here is derived from an EMBL/GenBank/DDBJ whole genome shotgun (WGS) entry which is preliminary data.</text>
</comment>
<evidence type="ECO:0000313" key="2">
    <source>
        <dbReference type="Proteomes" id="UP000601361"/>
    </source>
</evidence>
<sequence length="51" mass="5899">MELHARTIFERELAGEVISLDDPDYPQIYAIIRRAIHLTSELNAMLVDDNE</sequence>
<reference evidence="2" key="1">
    <citation type="journal article" date="2019" name="Int. J. Syst. Evol. Microbiol.">
        <title>The Global Catalogue of Microorganisms (GCM) 10K type strain sequencing project: providing services to taxonomists for standard genome sequencing and annotation.</title>
        <authorList>
            <consortium name="The Broad Institute Genomics Platform"/>
            <consortium name="The Broad Institute Genome Sequencing Center for Infectious Disease"/>
            <person name="Wu L."/>
            <person name="Ma J."/>
        </authorList>
    </citation>
    <scope>NUCLEOTIDE SEQUENCE [LARGE SCALE GENOMIC DNA]</scope>
    <source>
        <strain evidence="2">CGMCC 1.12990</strain>
    </source>
</reference>